<dbReference type="EMBL" id="JACHGJ010000001">
    <property type="protein sequence ID" value="MBB6478749.1"/>
    <property type="molecule type" value="Genomic_DNA"/>
</dbReference>
<keyword evidence="3" id="KW-1185">Reference proteome</keyword>
<evidence type="ECO:0000259" key="1">
    <source>
        <dbReference type="PROSITE" id="PS50042"/>
    </source>
</evidence>
<dbReference type="PROSITE" id="PS50042">
    <property type="entry name" value="CNMP_BINDING_3"/>
    <property type="match status" value="1"/>
</dbReference>
<dbReference type="RefSeq" id="WP_184742906.1">
    <property type="nucleotide sequence ID" value="NZ_JACHGJ010000001.1"/>
</dbReference>
<comment type="caution">
    <text evidence="2">The sequence shown here is derived from an EMBL/GenBank/DDBJ whole genome shotgun (WGS) entry which is preliminary data.</text>
</comment>
<dbReference type="SUPFAM" id="SSF51206">
    <property type="entry name" value="cAMP-binding domain-like"/>
    <property type="match status" value="2"/>
</dbReference>
<evidence type="ECO:0000313" key="3">
    <source>
        <dbReference type="Proteomes" id="UP000587760"/>
    </source>
</evidence>
<dbReference type="InterPro" id="IPR000595">
    <property type="entry name" value="cNMP-bd_dom"/>
</dbReference>
<reference evidence="2 3" key="1">
    <citation type="submission" date="2020-08" db="EMBL/GenBank/DDBJ databases">
        <title>Genomic Encyclopedia of Type Strains, Phase IV (KMG-IV): sequencing the most valuable type-strain genomes for metagenomic binning, comparative biology and taxonomic classification.</title>
        <authorList>
            <person name="Goeker M."/>
        </authorList>
    </citation>
    <scope>NUCLEOTIDE SEQUENCE [LARGE SCALE GENOMIC DNA]</scope>
    <source>
        <strain evidence="2 3">DSM 2461</strain>
    </source>
</reference>
<dbReference type="AlphaFoldDB" id="A0A841R6Z0"/>
<dbReference type="Pfam" id="PF00027">
    <property type="entry name" value="cNMP_binding"/>
    <property type="match status" value="1"/>
</dbReference>
<dbReference type="Pfam" id="PF23023">
    <property type="entry name" value="Anti-Pycsar_Apyc1"/>
    <property type="match status" value="1"/>
</dbReference>
<dbReference type="SUPFAM" id="SSF56281">
    <property type="entry name" value="Metallo-hydrolase/oxidoreductase"/>
    <property type="match status" value="1"/>
</dbReference>
<feature type="domain" description="Cyclic nucleotide-binding" evidence="1">
    <location>
        <begin position="510"/>
        <end position="589"/>
    </location>
</feature>
<sequence length="735" mass="83895">MEKIKVATGVTWVSIPEVDMHVLCGCPMDSVKHLMRLGLIRNLSRDGQTFETGPNAILLADTQMQNGDFANVSEFPVLHMMYRQGMIIPGHPGNTGRKPMLIGLKEQIDAQSQYIFRGTYGLSTMDELMQTGLGEQQAREILRLKNRFNFNKIRKTEELLDLVVVDDKPKVLDNGVVITRKGFNLYSISYNGESVEIDLNLHKLERYEPPYTLDFHKIKREYFSVIHLGEGNGWDRNRPCMGSLLTFQGKFYLIDAGPSLQFSLTSLGISVNDIEGIFQTHGHDDHFCGLTSLVHTDHRIKYFATPLVRSSVVKKLTGLMGVNEKMFEKSFEIHDLEEGSWNYIEGLEVMPVLSPHPVETTILYFRSFWHDGYKSYGHLADIASDRVLKDFLVPDEAGSGISEALYNKVWRNYLIPADLKKIDIGGGMIHGDAQDFRDDQSRKIILSHKEGELDDTEKEIGSSASFGMQDVLIPSVANYHTIYTRDYLKALFPGVKRGDLNILQNGKISFSNVGTILVKKGETVDKLYLIISGLVEMINQKEIQNSILSSGSLIGAIYAIDGKNSEQTYRTASYVEYLEIPRELFLFVIRRNNQEENIRRLSNNRSFIRRNRLLGITCSCHTINKIADHMEFVRIKKGSSIQSYRRNGILVLHSGRISLYYKKIFVEDILIGRVCFFEDLYEDINPVFTEKVEEDSTAFLIPFAILEDIPVILWKFRKVYSHRLRIVHEKSTQNI</sequence>
<evidence type="ECO:0000313" key="2">
    <source>
        <dbReference type="EMBL" id="MBB6478749.1"/>
    </source>
</evidence>
<gene>
    <name evidence="2" type="ORF">HNR50_000382</name>
</gene>
<name>A0A841R6Z0_9SPIO</name>
<proteinExistence type="predicted"/>
<organism evidence="2 3">
    <name type="scientific">Spirochaeta isovalerica</name>
    <dbReference type="NCBI Taxonomy" id="150"/>
    <lineage>
        <taxon>Bacteria</taxon>
        <taxon>Pseudomonadati</taxon>
        <taxon>Spirochaetota</taxon>
        <taxon>Spirochaetia</taxon>
        <taxon>Spirochaetales</taxon>
        <taxon>Spirochaetaceae</taxon>
        <taxon>Spirochaeta</taxon>
    </lineage>
</organism>
<protein>
    <submittedName>
        <fullName evidence="2">Hemerythrin</fullName>
    </submittedName>
</protein>
<dbReference type="CDD" id="cd00038">
    <property type="entry name" value="CAP_ED"/>
    <property type="match status" value="1"/>
</dbReference>
<dbReference type="InterPro" id="IPR036866">
    <property type="entry name" value="RibonucZ/Hydroxyglut_hydro"/>
</dbReference>
<dbReference type="InterPro" id="IPR018490">
    <property type="entry name" value="cNMP-bd_dom_sf"/>
</dbReference>
<dbReference type="Gene3D" id="3.60.15.10">
    <property type="entry name" value="Ribonuclease Z/Hydroxyacylglutathione hydrolase-like"/>
    <property type="match status" value="1"/>
</dbReference>
<dbReference type="InterPro" id="IPR014710">
    <property type="entry name" value="RmlC-like_jellyroll"/>
</dbReference>
<dbReference type="Proteomes" id="UP000587760">
    <property type="component" value="Unassembled WGS sequence"/>
</dbReference>
<dbReference type="Gene3D" id="2.60.120.10">
    <property type="entry name" value="Jelly Rolls"/>
    <property type="match status" value="1"/>
</dbReference>
<accession>A0A841R6Z0</accession>